<organism evidence="8">
    <name type="scientific">Geobacillus sp. (strain Y4.1MC1)</name>
    <dbReference type="NCBI Taxonomy" id="581103"/>
    <lineage>
        <taxon>Bacteria</taxon>
        <taxon>Bacillati</taxon>
        <taxon>Bacillota</taxon>
        <taxon>Bacilli</taxon>
        <taxon>Bacillales</taxon>
        <taxon>Anoxybacillaceae</taxon>
        <taxon>Geobacillus</taxon>
    </lineage>
</organism>
<dbReference type="GO" id="GO:0016705">
    <property type="term" value="F:oxidoreductase activity, acting on paired donors, with incorporation or reduction of molecular oxygen"/>
    <property type="evidence" value="ECO:0007669"/>
    <property type="project" value="InterPro"/>
</dbReference>
<dbReference type="NCBIfam" id="TIGR03860">
    <property type="entry name" value="FMN_nitrolo"/>
    <property type="match status" value="1"/>
</dbReference>
<comment type="similarity">
    <text evidence="5">Belongs to the NtaA/SnaA/DszA monooxygenase family.</text>
</comment>
<evidence type="ECO:0000256" key="6">
    <source>
        <dbReference type="PIRSR" id="PIRSR000337-1"/>
    </source>
</evidence>
<gene>
    <name evidence="8" type="ORF">GY4MC1_3472</name>
</gene>
<keyword evidence="4 8" id="KW-0503">Monooxygenase</keyword>
<dbReference type="InterPro" id="IPR051260">
    <property type="entry name" value="Diverse_substr_monoxygenases"/>
</dbReference>
<feature type="domain" description="Luciferase-like" evidence="7">
    <location>
        <begin position="21"/>
        <end position="382"/>
    </location>
</feature>
<dbReference type="KEGG" id="gmc:GY4MC1_3472"/>
<feature type="binding site" evidence="6">
    <location>
        <position position="147"/>
    </location>
    <ligand>
        <name>FMN</name>
        <dbReference type="ChEBI" id="CHEBI:58210"/>
    </ligand>
</feature>
<accession>A0A7U4DM23</accession>
<name>A0A7U4DM23_GEOS0</name>
<dbReference type="InterPro" id="IPR016215">
    <property type="entry name" value="NTA_MOA"/>
</dbReference>
<dbReference type="Gene3D" id="3.20.20.30">
    <property type="entry name" value="Luciferase-like domain"/>
    <property type="match status" value="1"/>
</dbReference>
<feature type="binding site" evidence="6">
    <location>
        <position position="95"/>
    </location>
    <ligand>
        <name>FMN</name>
        <dbReference type="ChEBI" id="CHEBI:58210"/>
    </ligand>
</feature>
<dbReference type="PANTHER" id="PTHR30011">
    <property type="entry name" value="ALKANESULFONATE MONOOXYGENASE-RELATED"/>
    <property type="match status" value="1"/>
</dbReference>
<protein>
    <submittedName>
        <fullName evidence="8">Nitrilotriacetate monooxygenase component A/pristinamycin IIA synthase subunit A</fullName>
    </submittedName>
</protein>
<dbReference type="InterPro" id="IPR036661">
    <property type="entry name" value="Luciferase-like_sf"/>
</dbReference>
<reference evidence="8" key="1">
    <citation type="submission" date="2010-10" db="EMBL/GenBank/DDBJ databases">
        <title>Complete sequence of chromosome of Geobacillus sp. Y4.1MC1.</title>
        <authorList>
            <consortium name="US DOE Joint Genome Institute"/>
            <person name="Lucas S."/>
            <person name="Copeland A."/>
            <person name="Lapidus A."/>
            <person name="Cheng J.-F."/>
            <person name="Bruce D."/>
            <person name="Goodwin L."/>
            <person name="Pitluck S."/>
            <person name="Chertkov O."/>
            <person name="Zhang X."/>
            <person name="Detter J.C."/>
            <person name="Han C."/>
            <person name="Tapia R."/>
            <person name="Land M."/>
            <person name="Hauser L."/>
            <person name="Jeffries C."/>
            <person name="Kyrpides N."/>
            <person name="Ivanova N."/>
            <person name="Ovchinnikova G."/>
            <person name="Brumm P."/>
            <person name="Mead D."/>
            <person name="Woyke T."/>
        </authorList>
    </citation>
    <scope>NUCLEOTIDE SEQUENCE [LARGE SCALE GENOMIC DNA]</scope>
    <source>
        <strain evidence="8">Y4.1MC1</strain>
    </source>
</reference>
<dbReference type="PANTHER" id="PTHR30011:SF16">
    <property type="entry name" value="C2H2 FINGER DOMAIN TRANSCRIPTION FACTOR (EUROFUNG)-RELATED"/>
    <property type="match status" value="1"/>
</dbReference>
<dbReference type="SUPFAM" id="SSF51679">
    <property type="entry name" value="Bacterial luciferase-like"/>
    <property type="match status" value="1"/>
</dbReference>
<dbReference type="GO" id="GO:0004497">
    <property type="term" value="F:monooxygenase activity"/>
    <property type="evidence" value="ECO:0007669"/>
    <property type="project" value="UniProtKB-KW"/>
</dbReference>
<dbReference type="Pfam" id="PF00296">
    <property type="entry name" value="Bac_luciferase"/>
    <property type="match status" value="1"/>
</dbReference>
<dbReference type="AlphaFoldDB" id="A0A7U4DM23"/>
<keyword evidence="2 6" id="KW-0288">FMN</keyword>
<evidence type="ECO:0000313" key="8">
    <source>
        <dbReference type="EMBL" id="ADP76127.1"/>
    </source>
</evidence>
<keyword evidence="3" id="KW-0560">Oxidoreductase</keyword>
<evidence type="ECO:0000256" key="1">
    <source>
        <dbReference type="ARBA" id="ARBA00022630"/>
    </source>
</evidence>
<dbReference type="CDD" id="cd01095">
    <property type="entry name" value="Nitrilotriacetate_monoxgenase"/>
    <property type="match status" value="1"/>
</dbReference>
<feature type="binding site" evidence="6">
    <location>
        <position position="222"/>
    </location>
    <ligand>
        <name>FMN</name>
        <dbReference type="ChEBI" id="CHEBI:58210"/>
    </ligand>
</feature>
<feature type="binding site" evidence="6">
    <location>
        <position position="151"/>
    </location>
    <ligand>
        <name>FMN</name>
        <dbReference type="ChEBI" id="CHEBI:58210"/>
    </ligand>
</feature>
<dbReference type="EMBL" id="CP002293">
    <property type="protein sequence ID" value="ADP76127.1"/>
    <property type="molecule type" value="Genomic_DNA"/>
</dbReference>
<proteinExistence type="inferred from homology"/>
<feature type="binding site" evidence="6">
    <location>
        <position position="58"/>
    </location>
    <ligand>
        <name>FMN</name>
        <dbReference type="ChEBI" id="CHEBI:58210"/>
    </ligand>
</feature>
<evidence type="ECO:0000256" key="3">
    <source>
        <dbReference type="ARBA" id="ARBA00023002"/>
    </source>
</evidence>
<evidence type="ECO:0000259" key="7">
    <source>
        <dbReference type="Pfam" id="PF00296"/>
    </source>
</evidence>
<dbReference type="PIRSF" id="PIRSF000337">
    <property type="entry name" value="NTA_MOA"/>
    <property type="match status" value="1"/>
</dbReference>
<keyword evidence="1 6" id="KW-0285">Flavoprotein</keyword>
<feature type="binding site" evidence="6">
    <location>
        <position position="221"/>
    </location>
    <ligand>
        <name>FMN</name>
        <dbReference type="ChEBI" id="CHEBI:58210"/>
    </ligand>
</feature>
<evidence type="ECO:0000256" key="4">
    <source>
        <dbReference type="ARBA" id="ARBA00023033"/>
    </source>
</evidence>
<dbReference type="InterPro" id="IPR011251">
    <property type="entry name" value="Luciferase-like_dom"/>
</dbReference>
<sequence>MAKKKQIKLAAYLIGTGMHIASWRHPDAQPTASIDVQHFIKLARIAERGKFDMVFLPDSLAINEDSHPNILNRFDPVVLITAIATATSKIGLVATASTSYGEPYILARQFASVDHVSNGRVGWNVVTTGDATGATALNFSRTEHYKHDERYRRAEEFVDVVQGLWDSWEDDAFVFDKEKGVFFDPEKLHTLDYKGQYFSVRGPLNIARSKQGHPVIVQAGSSEPGQRLAARTAEVVFAHRDNIEKAKEFYKSLKSKLADYGRHPDELSILVGISPIVGETEEIAQQKFEELQKLVLPYQALKFLSGYMGNVDFTKYSLDTPVKEVELPEEINGIQSHYEDIKRIIDTEDLTVGELYSRLFIGAGRRDNFIGTPEKIADELEKWFTEEAADGFILQAPLYPRDLEDFVHHVVPILQERGLFRREYEGDTLRGHLGLPKPVNRYTLARQSKLAIQ</sequence>
<evidence type="ECO:0000256" key="5">
    <source>
        <dbReference type="ARBA" id="ARBA00033748"/>
    </source>
</evidence>
<evidence type="ECO:0000256" key="2">
    <source>
        <dbReference type="ARBA" id="ARBA00022643"/>
    </source>
</evidence>